<protein>
    <submittedName>
        <fullName evidence="1">Uncharacterized protein</fullName>
    </submittedName>
</protein>
<sequence length="42" mass="4722">MAQIYKLAILQFRIEGVPTLNTIDGYNGFLSNVPEPNIDWIG</sequence>
<dbReference type="AlphaFoldDB" id="E1YKQ5"/>
<accession>E1YKQ5</accession>
<organism evidence="1">
    <name type="scientific">uncultured Desulfobacterium sp</name>
    <dbReference type="NCBI Taxonomy" id="201089"/>
    <lineage>
        <taxon>Bacteria</taxon>
        <taxon>Pseudomonadati</taxon>
        <taxon>Thermodesulfobacteriota</taxon>
        <taxon>Desulfobacteria</taxon>
        <taxon>Desulfobacterales</taxon>
        <taxon>Desulfobacteriaceae</taxon>
        <taxon>Desulfobacterium</taxon>
        <taxon>environmental samples</taxon>
    </lineage>
</organism>
<evidence type="ECO:0000313" key="1">
    <source>
        <dbReference type="EMBL" id="CBX30688.1"/>
    </source>
</evidence>
<proteinExistence type="predicted"/>
<gene>
    <name evidence="1" type="ORF">N47_E42000</name>
</gene>
<dbReference type="EMBL" id="FR695877">
    <property type="protein sequence ID" value="CBX30688.1"/>
    <property type="molecule type" value="Genomic_DNA"/>
</dbReference>
<name>E1YKQ5_9BACT</name>
<reference evidence="1" key="1">
    <citation type="journal article" date="2011" name="Environ. Microbiol.">
        <title>Genomic insights into the metabolic potential of the polycyclic aromatic hydrocarbon degrading sulfate-reducing Deltaproteobacterium N47.</title>
        <authorList>
            <person name="Bergmann F."/>
            <person name="Selesi D."/>
            <person name="Weinmaier T."/>
            <person name="Tischler P."/>
            <person name="Rattei T."/>
            <person name="Meckenstock R.U."/>
        </authorList>
    </citation>
    <scope>NUCLEOTIDE SEQUENCE</scope>
</reference>